<dbReference type="PROSITE" id="PS01159">
    <property type="entry name" value="WW_DOMAIN_1"/>
    <property type="match status" value="1"/>
</dbReference>
<gene>
    <name evidence="3" type="ORF">TrLO_g7545</name>
</gene>
<accession>A0A9W7AIN5</accession>
<organism evidence="3 4">
    <name type="scientific">Triparma laevis f. longispina</name>
    <dbReference type="NCBI Taxonomy" id="1714387"/>
    <lineage>
        <taxon>Eukaryota</taxon>
        <taxon>Sar</taxon>
        <taxon>Stramenopiles</taxon>
        <taxon>Ochrophyta</taxon>
        <taxon>Bolidophyceae</taxon>
        <taxon>Parmales</taxon>
        <taxon>Triparmaceae</taxon>
        <taxon>Triparma</taxon>
    </lineage>
</organism>
<protein>
    <recommendedName>
        <fullName evidence="2">WW domain-containing protein</fullName>
    </recommendedName>
</protein>
<dbReference type="PROSITE" id="PS50020">
    <property type="entry name" value="WW_DOMAIN_2"/>
    <property type="match status" value="1"/>
</dbReference>
<feature type="compositionally biased region" description="Pro residues" evidence="1">
    <location>
        <begin position="431"/>
        <end position="441"/>
    </location>
</feature>
<keyword evidence="4" id="KW-1185">Reference proteome</keyword>
<name>A0A9W7AIN5_9STRA</name>
<dbReference type="AlphaFoldDB" id="A0A9W7AIN5"/>
<dbReference type="Proteomes" id="UP001165122">
    <property type="component" value="Unassembled WGS sequence"/>
</dbReference>
<feature type="compositionally biased region" description="Basic residues" evidence="1">
    <location>
        <begin position="398"/>
        <end position="407"/>
    </location>
</feature>
<dbReference type="EMBL" id="BRXW01000615">
    <property type="protein sequence ID" value="GMH70102.1"/>
    <property type="molecule type" value="Genomic_DNA"/>
</dbReference>
<dbReference type="InterPro" id="IPR001202">
    <property type="entry name" value="WW_dom"/>
</dbReference>
<sequence>MALVYPIGIPLLYHFQLKQVQSKMHLDPGQRNLVGKKAWKRQGVEEGTWEFVLIDTSSGEDELEEINEAKREEILIKIELAKAKARAWTERGLMIALHDPKPPEEKRAWEKVESLTEEEALQCAVYIRSKNEEDYQTMTRISFLYSMYEPQCYDFEVKETVRKLLLTGGLIFLKPGTASQIVVSILMCLGSIRTYAYYNPFVDPKTDIIAEVAQWSLFFIMFGALLIRVNIDSESLQDRGYFDAILVGVNLTPLLLPVIQQLAIVKKFESVQVLSTMVSQVGAYLGFGGDLVAAKKQIETLKKNFQDLREIGLGRESGGRDDEETGRELVGIELGAVTLGGGSMPRTSKFSVANPLRDTPMAASGTPNNAVKNKADTGRPNSSFDAFKNPNLVVGGKGRSKNKNKKNINKEPPKRRSLFAIPKEHLEDAPIGPPKIPPPPTAEDDDIGPPLKPFCQWTEEWDTEFGAIYYLNIDGETSTWDMPDDFWRDGER</sequence>
<dbReference type="CDD" id="cd00201">
    <property type="entry name" value="WW"/>
    <property type="match status" value="1"/>
</dbReference>
<dbReference type="OrthoDB" id="10433125at2759"/>
<evidence type="ECO:0000256" key="1">
    <source>
        <dbReference type="SAM" id="MobiDB-lite"/>
    </source>
</evidence>
<feature type="domain" description="WW" evidence="2">
    <location>
        <begin position="457"/>
        <end position="485"/>
    </location>
</feature>
<feature type="region of interest" description="Disordered" evidence="1">
    <location>
        <begin position="345"/>
        <end position="449"/>
    </location>
</feature>
<reference evidence="4" key="1">
    <citation type="journal article" date="2023" name="Commun. Biol.">
        <title>Genome analysis of Parmales, the sister group of diatoms, reveals the evolutionary specialization of diatoms from phago-mixotrophs to photoautotrophs.</title>
        <authorList>
            <person name="Ban H."/>
            <person name="Sato S."/>
            <person name="Yoshikawa S."/>
            <person name="Yamada K."/>
            <person name="Nakamura Y."/>
            <person name="Ichinomiya M."/>
            <person name="Sato N."/>
            <person name="Blanc-Mathieu R."/>
            <person name="Endo H."/>
            <person name="Kuwata A."/>
            <person name="Ogata H."/>
        </authorList>
    </citation>
    <scope>NUCLEOTIDE SEQUENCE [LARGE SCALE GENOMIC DNA]</scope>
    <source>
        <strain evidence="4">NIES 3700</strain>
    </source>
</reference>
<evidence type="ECO:0000259" key="2">
    <source>
        <dbReference type="PROSITE" id="PS50020"/>
    </source>
</evidence>
<evidence type="ECO:0000313" key="3">
    <source>
        <dbReference type="EMBL" id="GMH70102.1"/>
    </source>
</evidence>
<comment type="caution">
    <text evidence="3">The sequence shown here is derived from an EMBL/GenBank/DDBJ whole genome shotgun (WGS) entry which is preliminary data.</text>
</comment>
<proteinExistence type="predicted"/>
<evidence type="ECO:0000313" key="4">
    <source>
        <dbReference type="Proteomes" id="UP001165122"/>
    </source>
</evidence>